<evidence type="ECO:0000256" key="4">
    <source>
        <dbReference type="ARBA" id="ARBA00023136"/>
    </source>
</evidence>
<comment type="caution">
    <text evidence="6">The sequence shown here is derived from an EMBL/GenBank/DDBJ whole genome shotgun (WGS) entry which is preliminary data.</text>
</comment>
<evidence type="ECO:0000313" key="6">
    <source>
        <dbReference type="EMBL" id="KAL2052032.1"/>
    </source>
</evidence>
<evidence type="ECO:0000313" key="7">
    <source>
        <dbReference type="Proteomes" id="UP001590951"/>
    </source>
</evidence>
<evidence type="ECO:0000256" key="1">
    <source>
        <dbReference type="ARBA" id="ARBA00004141"/>
    </source>
</evidence>
<keyword evidence="2 5" id="KW-0812">Transmembrane</keyword>
<dbReference type="PANTHER" id="PTHR42723">
    <property type="entry name" value="CHLOROPHYLL SYNTHASE"/>
    <property type="match status" value="1"/>
</dbReference>
<proteinExistence type="predicted"/>
<feature type="transmembrane region" description="Helical" evidence="5">
    <location>
        <begin position="249"/>
        <end position="269"/>
    </location>
</feature>
<dbReference type="Pfam" id="PF01040">
    <property type="entry name" value="UbiA"/>
    <property type="match status" value="1"/>
</dbReference>
<sequence length="326" mass="36709">MTAAEPCKEESSLLPFVKAEAEEHETAPLSVLHKLRTIWLITRNDLKSIVFPETSFGICSALSGPILTSNQSPDPITILGRIPMVLLWTWVNVLIFDLANQRLPNSIIEDAINKSWRPIPAGMLSAAQARRLLLGNIPVVFFITFYIGGMEETVAMFVLTWMYNDLGGADESYVVRNFINALGFVCYSSGATRVACGHGQYFLNDEAYQWLVIIGGIVFTTLQAQDMADQEGDGARGRRTMPLVLGDLAARWSIAVPVVFWTIVCLLFWELDVYAWILPASLGGIVAFRTLVFRDVDEDKLTWYFWNFWITSLYLLPLIKYYGLRC</sequence>
<feature type="transmembrane region" description="Helical" evidence="5">
    <location>
        <begin position="304"/>
        <end position="323"/>
    </location>
</feature>
<gene>
    <name evidence="6" type="ORF">ABVK25_007724</name>
</gene>
<evidence type="ECO:0000256" key="3">
    <source>
        <dbReference type="ARBA" id="ARBA00022989"/>
    </source>
</evidence>
<feature type="transmembrane region" description="Helical" evidence="5">
    <location>
        <begin position="132"/>
        <end position="149"/>
    </location>
</feature>
<accession>A0ABR4B292</accession>
<keyword evidence="7" id="KW-1185">Reference proteome</keyword>
<dbReference type="InterPro" id="IPR050475">
    <property type="entry name" value="Prenyltransferase_related"/>
</dbReference>
<dbReference type="CDD" id="cd13965">
    <property type="entry name" value="PT_UbiA_3"/>
    <property type="match status" value="1"/>
</dbReference>
<evidence type="ECO:0000256" key="2">
    <source>
        <dbReference type="ARBA" id="ARBA00022692"/>
    </source>
</evidence>
<keyword evidence="3 5" id="KW-1133">Transmembrane helix</keyword>
<dbReference type="PANTHER" id="PTHR42723:SF1">
    <property type="entry name" value="CHLOROPHYLL SYNTHASE, CHLOROPLASTIC"/>
    <property type="match status" value="1"/>
</dbReference>
<feature type="transmembrane region" description="Helical" evidence="5">
    <location>
        <begin position="275"/>
        <end position="292"/>
    </location>
</feature>
<dbReference type="EMBL" id="JBHFEH010000030">
    <property type="protein sequence ID" value="KAL2052032.1"/>
    <property type="molecule type" value="Genomic_DNA"/>
</dbReference>
<dbReference type="Proteomes" id="UP001590951">
    <property type="component" value="Unassembled WGS sequence"/>
</dbReference>
<dbReference type="InterPro" id="IPR000537">
    <property type="entry name" value="UbiA_prenyltransferase"/>
</dbReference>
<name>A0ABR4B292_9LECA</name>
<evidence type="ECO:0000256" key="5">
    <source>
        <dbReference type="SAM" id="Phobius"/>
    </source>
</evidence>
<keyword evidence="4 5" id="KW-0472">Membrane</keyword>
<organism evidence="6 7">
    <name type="scientific">Lepraria finkii</name>
    <dbReference type="NCBI Taxonomy" id="1340010"/>
    <lineage>
        <taxon>Eukaryota</taxon>
        <taxon>Fungi</taxon>
        <taxon>Dikarya</taxon>
        <taxon>Ascomycota</taxon>
        <taxon>Pezizomycotina</taxon>
        <taxon>Lecanoromycetes</taxon>
        <taxon>OSLEUM clade</taxon>
        <taxon>Lecanoromycetidae</taxon>
        <taxon>Lecanorales</taxon>
        <taxon>Lecanorineae</taxon>
        <taxon>Stereocaulaceae</taxon>
        <taxon>Lepraria</taxon>
    </lineage>
</organism>
<reference evidence="6 7" key="1">
    <citation type="submission" date="2024-09" db="EMBL/GenBank/DDBJ databases">
        <title>Rethinking Asexuality: The Enigmatic Case of Functional Sexual Genes in Lepraria (Stereocaulaceae).</title>
        <authorList>
            <person name="Doellman M."/>
            <person name="Sun Y."/>
            <person name="Barcenas-Pena A."/>
            <person name="Lumbsch H.T."/>
            <person name="Grewe F."/>
        </authorList>
    </citation>
    <scope>NUCLEOTIDE SEQUENCE [LARGE SCALE GENOMIC DNA]</scope>
    <source>
        <strain evidence="6 7">Grewe 0041</strain>
    </source>
</reference>
<comment type="subcellular location">
    <subcellularLocation>
        <location evidence="1">Membrane</location>
        <topology evidence="1">Multi-pass membrane protein</topology>
    </subcellularLocation>
</comment>
<protein>
    <submittedName>
        <fullName evidence="6">Uncharacterized protein</fullName>
    </submittedName>
</protein>